<dbReference type="InterPro" id="IPR036388">
    <property type="entry name" value="WH-like_DNA-bd_sf"/>
</dbReference>
<dbReference type="Pfam" id="PF13404">
    <property type="entry name" value="HTH_AsnC-type"/>
    <property type="match status" value="1"/>
</dbReference>
<feature type="domain" description="HTH asnC-type" evidence="4">
    <location>
        <begin position="13"/>
        <end position="73"/>
    </location>
</feature>
<dbReference type="SUPFAM" id="SSF46785">
    <property type="entry name" value="Winged helix' DNA-binding domain"/>
    <property type="match status" value="1"/>
</dbReference>
<keyword evidence="6" id="KW-1185">Reference proteome</keyword>
<dbReference type="Proteomes" id="UP000678317">
    <property type="component" value="Unassembled WGS sequence"/>
</dbReference>
<dbReference type="Pfam" id="PF22482">
    <property type="entry name" value="AsnC_trans_reg_3"/>
    <property type="match status" value="1"/>
</dbReference>
<dbReference type="PRINTS" id="PR00033">
    <property type="entry name" value="HTHASNC"/>
</dbReference>
<dbReference type="InterPro" id="IPR054609">
    <property type="entry name" value="PF0864-like_C"/>
</dbReference>
<gene>
    <name evidence="5" type="ORF">J4035_07210</name>
</gene>
<dbReference type="SUPFAM" id="SSF54909">
    <property type="entry name" value="Dimeric alpha+beta barrel"/>
    <property type="match status" value="1"/>
</dbReference>
<sequence>MGTRRRAAGHPALDDVSKAIVEQLQEDGRRPYATIGKAIGLSEAAVRQRVQRLTDSGVMQIVAVTDPLQVGFTRQAMIGLRCEGNLSLVADALAALPEVDYVVITAGGFDLLCEVVCEDDDHLLEVLNQKIRSLPGVRTTETFVYLKLRKQLYNWGTR</sequence>
<evidence type="ECO:0000313" key="5">
    <source>
        <dbReference type="EMBL" id="MBO3084425.1"/>
    </source>
</evidence>
<name>A0ABS3SHH8_9CELL</name>
<dbReference type="InterPro" id="IPR011008">
    <property type="entry name" value="Dimeric_a/b-barrel"/>
</dbReference>
<accession>A0ABS3SHH8</accession>
<dbReference type="EMBL" id="JAGFBM010000003">
    <property type="protein sequence ID" value="MBO3084425.1"/>
    <property type="molecule type" value="Genomic_DNA"/>
</dbReference>
<evidence type="ECO:0000256" key="1">
    <source>
        <dbReference type="ARBA" id="ARBA00023015"/>
    </source>
</evidence>
<dbReference type="InterPro" id="IPR000485">
    <property type="entry name" value="AsnC-type_HTH_dom"/>
</dbReference>
<keyword evidence="1" id="KW-0805">Transcription regulation</keyword>
<dbReference type="Gene3D" id="3.30.70.920">
    <property type="match status" value="1"/>
</dbReference>
<dbReference type="InterPro" id="IPR019888">
    <property type="entry name" value="Tscrpt_reg_AsnC-like"/>
</dbReference>
<evidence type="ECO:0000256" key="2">
    <source>
        <dbReference type="ARBA" id="ARBA00023125"/>
    </source>
</evidence>
<reference evidence="5 6" key="1">
    <citation type="submission" date="2021-03" db="EMBL/GenBank/DDBJ databases">
        <title>novel species in genus Cellulomonas.</title>
        <authorList>
            <person name="Zhang G."/>
        </authorList>
    </citation>
    <scope>NUCLEOTIDE SEQUENCE [LARGE SCALE GENOMIC DNA]</scope>
    <source>
        <strain evidence="6">zg-ZUI188</strain>
    </source>
</reference>
<dbReference type="InterPro" id="IPR036390">
    <property type="entry name" value="WH_DNA-bd_sf"/>
</dbReference>
<evidence type="ECO:0000256" key="3">
    <source>
        <dbReference type="ARBA" id="ARBA00023163"/>
    </source>
</evidence>
<organism evidence="5 6">
    <name type="scientific">Cellulomonas fengjieae</name>
    <dbReference type="NCBI Taxonomy" id="2819978"/>
    <lineage>
        <taxon>Bacteria</taxon>
        <taxon>Bacillati</taxon>
        <taxon>Actinomycetota</taxon>
        <taxon>Actinomycetes</taxon>
        <taxon>Micrococcales</taxon>
        <taxon>Cellulomonadaceae</taxon>
        <taxon>Cellulomonas</taxon>
    </lineage>
</organism>
<comment type="caution">
    <text evidence="5">The sequence shown here is derived from an EMBL/GenBank/DDBJ whole genome shotgun (WGS) entry which is preliminary data.</text>
</comment>
<dbReference type="PROSITE" id="PS50956">
    <property type="entry name" value="HTH_ASNC_2"/>
    <property type="match status" value="1"/>
</dbReference>
<evidence type="ECO:0000313" key="6">
    <source>
        <dbReference type="Proteomes" id="UP000678317"/>
    </source>
</evidence>
<dbReference type="PANTHER" id="PTHR30154">
    <property type="entry name" value="LEUCINE-RESPONSIVE REGULATORY PROTEIN"/>
    <property type="match status" value="1"/>
</dbReference>
<keyword evidence="2" id="KW-0238">DNA-binding</keyword>
<protein>
    <submittedName>
        <fullName evidence="5">Lrp/AsnC family transcriptional regulator</fullName>
    </submittedName>
</protein>
<dbReference type="PANTHER" id="PTHR30154:SF34">
    <property type="entry name" value="TRANSCRIPTIONAL REGULATOR AZLB"/>
    <property type="match status" value="1"/>
</dbReference>
<evidence type="ECO:0000259" key="4">
    <source>
        <dbReference type="PROSITE" id="PS50956"/>
    </source>
</evidence>
<proteinExistence type="predicted"/>
<dbReference type="RefSeq" id="WP_208213907.1">
    <property type="nucleotide sequence ID" value="NZ_CP074404.1"/>
</dbReference>
<dbReference type="Gene3D" id="1.10.10.10">
    <property type="entry name" value="Winged helix-like DNA-binding domain superfamily/Winged helix DNA-binding domain"/>
    <property type="match status" value="1"/>
</dbReference>
<keyword evidence="3" id="KW-0804">Transcription</keyword>
<dbReference type="SMART" id="SM00344">
    <property type="entry name" value="HTH_ASNC"/>
    <property type="match status" value="1"/>
</dbReference>